<dbReference type="PANTHER" id="PTHR30433:SF4">
    <property type="entry name" value="MOTILITY PROTEIN A"/>
    <property type="match status" value="1"/>
</dbReference>
<dbReference type="EMBL" id="FWPT01000003">
    <property type="protein sequence ID" value="SMA42858.1"/>
    <property type="molecule type" value="Genomic_DNA"/>
</dbReference>
<organism evidence="11 12">
    <name type="scientific">Parendozoicomonas haliclonae</name>
    <dbReference type="NCBI Taxonomy" id="1960125"/>
    <lineage>
        <taxon>Bacteria</taxon>
        <taxon>Pseudomonadati</taxon>
        <taxon>Pseudomonadota</taxon>
        <taxon>Gammaproteobacteria</taxon>
        <taxon>Oceanospirillales</taxon>
        <taxon>Endozoicomonadaceae</taxon>
        <taxon>Parendozoicomonas</taxon>
    </lineage>
</organism>
<evidence type="ECO:0000256" key="1">
    <source>
        <dbReference type="ARBA" id="ARBA00004651"/>
    </source>
</evidence>
<dbReference type="GO" id="GO:0071978">
    <property type="term" value="P:bacterial-type flagellum-dependent swarming motility"/>
    <property type="evidence" value="ECO:0007669"/>
    <property type="project" value="InterPro"/>
</dbReference>
<feature type="transmembrane region" description="Helical" evidence="8">
    <location>
        <begin position="32"/>
        <end position="49"/>
    </location>
</feature>
<evidence type="ECO:0000256" key="5">
    <source>
        <dbReference type="ARBA" id="ARBA00022989"/>
    </source>
</evidence>
<sequence>MLKLFGFVFTLISVFGGFFLGNGVMATLWQPAYILIVLGGAAGAFFASTPKDVLSLTWHHLKMAVAGKRREREDYERLLVLLHDLFQLIRRNGRQALEEHIESPAKSDLFRKSGFLDNPRLVTYICDNLRMTNLGQISAKELEALLDAELDAFESEQMRSVRALNSASDAAPGFGIVASVLGVIIAMSSMDGPISVLGMSVAGSMVGTMLGMLSCYGFFAPLINLVSHAIKDEIMLFECVKAALVSNCGGRHPIVSADAGRRVLYSRLQPSFVELERKLQRATA</sequence>
<evidence type="ECO:0000256" key="2">
    <source>
        <dbReference type="ARBA" id="ARBA00022475"/>
    </source>
</evidence>
<dbReference type="PANTHER" id="PTHR30433">
    <property type="entry name" value="CHEMOTAXIS PROTEIN MOTA"/>
    <property type="match status" value="1"/>
</dbReference>
<evidence type="ECO:0000256" key="6">
    <source>
        <dbReference type="ARBA" id="ARBA00023136"/>
    </source>
</evidence>
<dbReference type="InterPro" id="IPR047055">
    <property type="entry name" value="MotA-like"/>
</dbReference>
<comment type="subcellular location">
    <subcellularLocation>
        <location evidence="1">Cell membrane</location>
        <topology evidence="1">Multi-pass membrane protein</topology>
    </subcellularLocation>
    <subcellularLocation>
        <location evidence="7">Membrane</location>
        <topology evidence="7">Multi-pass membrane protein</topology>
    </subcellularLocation>
</comment>
<dbReference type="AlphaFoldDB" id="A0A1X7AHH4"/>
<name>A0A1X7AHH4_9GAMM</name>
<feature type="transmembrane region" description="Helical" evidence="8">
    <location>
        <begin position="202"/>
        <end position="226"/>
    </location>
</feature>
<keyword evidence="5 8" id="KW-1133">Transmembrane helix</keyword>
<keyword evidence="3 8" id="KW-0812">Transmembrane</keyword>
<keyword evidence="4" id="KW-0283">Flagellar rotation</keyword>
<dbReference type="InterPro" id="IPR002898">
    <property type="entry name" value="MotA_ExbB_proton_chnl"/>
</dbReference>
<evidence type="ECO:0000256" key="4">
    <source>
        <dbReference type="ARBA" id="ARBA00022779"/>
    </source>
</evidence>
<evidence type="ECO:0000256" key="3">
    <source>
        <dbReference type="ARBA" id="ARBA00022692"/>
    </source>
</evidence>
<evidence type="ECO:0000256" key="8">
    <source>
        <dbReference type="SAM" id="Phobius"/>
    </source>
</evidence>
<dbReference type="RefSeq" id="WP_165767184.1">
    <property type="nucleotide sequence ID" value="NZ_CBCSCN010000009.1"/>
</dbReference>
<dbReference type="GO" id="GO:0005886">
    <property type="term" value="C:plasma membrane"/>
    <property type="evidence" value="ECO:0007669"/>
    <property type="project" value="UniProtKB-SubCell"/>
</dbReference>
<accession>A0A1X7AHH4</accession>
<evidence type="ECO:0000256" key="7">
    <source>
        <dbReference type="RuleBase" id="RU004057"/>
    </source>
</evidence>
<keyword evidence="6 8" id="KW-0472">Membrane</keyword>
<dbReference type="Proteomes" id="UP000196573">
    <property type="component" value="Unassembled WGS sequence"/>
</dbReference>
<evidence type="ECO:0000259" key="9">
    <source>
        <dbReference type="Pfam" id="PF01618"/>
    </source>
</evidence>
<evidence type="ECO:0000259" key="10">
    <source>
        <dbReference type="Pfam" id="PF20560"/>
    </source>
</evidence>
<proteinExistence type="inferred from homology"/>
<dbReference type="InterPro" id="IPR046786">
    <property type="entry name" value="MotA_N"/>
</dbReference>
<reference evidence="11 12" key="1">
    <citation type="submission" date="2017-03" db="EMBL/GenBank/DDBJ databases">
        <authorList>
            <person name="Afonso C.L."/>
            <person name="Miller P.J."/>
            <person name="Scott M.A."/>
            <person name="Spackman E."/>
            <person name="Goraichik I."/>
            <person name="Dimitrov K.M."/>
            <person name="Suarez D.L."/>
            <person name="Swayne D.E."/>
        </authorList>
    </citation>
    <scope>NUCLEOTIDE SEQUENCE [LARGE SCALE GENOMIC DNA]</scope>
    <source>
        <strain evidence="11">SB41UT1</strain>
    </source>
</reference>
<keyword evidence="2" id="KW-1003">Cell membrane</keyword>
<evidence type="ECO:0000313" key="12">
    <source>
        <dbReference type="Proteomes" id="UP000196573"/>
    </source>
</evidence>
<comment type="similarity">
    <text evidence="7">Belongs to the exbB/tolQ family.</text>
</comment>
<dbReference type="GO" id="GO:0006935">
    <property type="term" value="P:chemotaxis"/>
    <property type="evidence" value="ECO:0007669"/>
    <property type="project" value="InterPro"/>
</dbReference>
<dbReference type="GO" id="GO:0015031">
    <property type="term" value="P:protein transport"/>
    <property type="evidence" value="ECO:0007669"/>
    <property type="project" value="UniProtKB-KW"/>
</dbReference>
<keyword evidence="7" id="KW-0813">Transport</keyword>
<feature type="domain" description="MotA/TolQ/ExbB proton channel" evidence="9">
    <location>
        <begin position="136"/>
        <end position="238"/>
    </location>
</feature>
<dbReference type="Pfam" id="PF01618">
    <property type="entry name" value="MotA_ExbB"/>
    <property type="match status" value="1"/>
</dbReference>
<evidence type="ECO:0000313" key="11">
    <source>
        <dbReference type="EMBL" id="SMA42858.1"/>
    </source>
</evidence>
<gene>
    <name evidence="11" type="primary">lafT_2</name>
    <name evidence="11" type="ORF">EHSB41UT_01498</name>
</gene>
<dbReference type="Pfam" id="PF20560">
    <property type="entry name" value="MotA_N"/>
    <property type="match status" value="1"/>
</dbReference>
<keyword evidence="7" id="KW-0653">Protein transport</keyword>
<keyword evidence="12" id="KW-1185">Reference proteome</keyword>
<feature type="transmembrane region" description="Helical" evidence="8">
    <location>
        <begin position="170"/>
        <end position="190"/>
    </location>
</feature>
<feature type="domain" description="Motility protein A N-terminal" evidence="10">
    <location>
        <begin position="5"/>
        <end position="93"/>
    </location>
</feature>
<protein>
    <submittedName>
        <fullName evidence="11">Chemotaxis protein LafT</fullName>
    </submittedName>
</protein>